<keyword evidence="2 15" id="KW-0963">Cytoplasm</keyword>
<evidence type="ECO:0000256" key="8">
    <source>
        <dbReference type="ARBA" id="ARBA00054043"/>
    </source>
</evidence>
<dbReference type="GO" id="GO:0008914">
    <property type="term" value="F:leucyl-tRNA--protein transferase activity"/>
    <property type="evidence" value="ECO:0007669"/>
    <property type="project" value="UniProtKB-UniRule"/>
</dbReference>
<dbReference type="NCBIfam" id="TIGR00667">
    <property type="entry name" value="aat"/>
    <property type="match status" value="1"/>
</dbReference>
<evidence type="ECO:0000256" key="3">
    <source>
        <dbReference type="ARBA" id="ARBA00022679"/>
    </source>
</evidence>
<dbReference type="SUPFAM" id="SSF55729">
    <property type="entry name" value="Acyl-CoA N-acyltransferases (Nat)"/>
    <property type="match status" value="1"/>
</dbReference>
<evidence type="ECO:0000256" key="13">
    <source>
        <dbReference type="ARBA" id="ARBA00077165"/>
    </source>
</evidence>
<evidence type="ECO:0000313" key="17">
    <source>
        <dbReference type="Proteomes" id="UP000279384"/>
    </source>
</evidence>
<dbReference type="EMBL" id="RBID01000017">
    <property type="protein sequence ID" value="RKQ55500.1"/>
    <property type="molecule type" value="Genomic_DNA"/>
</dbReference>
<dbReference type="Pfam" id="PF03588">
    <property type="entry name" value="Leu_Phe_trans"/>
    <property type="match status" value="1"/>
</dbReference>
<dbReference type="PANTHER" id="PTHR30098:SF2">
    <property type="entry name" value="LEUCYL_PHENYLALANYL-TRNA--PROTEIN TRANSFERASE"/>
    <property type="match status" value="1"/>
</dbReference>
<evidence type="ECO:0000313" key="16">
    <source>
        <dbReference type="EMBL" id="RKQ55500.1"/>
    </source>
</evidence>
<gene>
    <name evidence="15" type="primary">aat</name>
    <name evidence="16" type="ORF">C8E02_2882</name>
</gene>
<evidence type="ECO:0000256" key="5">
    <source>
        <dbReference type="ARBA" id="ARBA00050607"/>
    </source>
</evidence>
<comment type="function">
    <text evidence="8 15">Functions in the N-end rule pathway of protein degradation where it conjugates Leu, Phe and, less efficiently, Met from aminoacyl-tRNAs to the N-termini of proteins containing an N-terminal arginine or lysine.</text>
</comment>
<dbReference type="FunFam" id="3.30.70.3550:FF:000001">
    <property type="entry name" value="Leucyl/phenylalanyl-tRNA--protein transferase"/>
    <property type="match status" value="1"/>
</dbReference>
<dbReference type="InterPro" id="IPR004616">
    <property type="entry name" value="Leu/Phe-tRNA_Trfase"/>
</dbReference>
<comment type="catalytic activity">
    <reaction evidence="7 15">
        <text>N-terminal L-lysyl-[protein] + L-leucyl-tRNA(Leu) = N-terminal L-leucyl-L-lysyl-[protein] + tRNA(Leu) + H(+)</text>
        <dbReference type="Rhea" id="RHEA:12340"/>
        <dbReference type="Rhea" id="RHEA-COMP:9613"/>
        <dbReference type="Rhea" id="RHEA-COMP:9622"/>
        <dbReference type="Rhea" id="RHEA-COMP:12670"/>
        <dbReference type="Rhea" id="RHEA-COMP:12671"/>
        <dbReference type="ChEBI" id="CHEBI:15378"/>
        <dbReference type="ChEBI" id="CHEBI:65249"/>
        <dbReference type="ChEBI" id="CHEBI:78442"/>
        <dbReference type="ChEBI" id="CHEBI:78494"/>
        <dbReference type="ChEBI" id="CHEBI:133043"/>
        <dbReference type="EC" id="2.3.2.6"/>
    </reaction>
</comment>
<dbReference type="GO" id="GO:0030163">
    <property type="term" value="P:protein catabolic process"/>
    <property type="evidence" value="ECO:0007669"/>
    <property type="project" value="UniProtKB-UniRule"/>
</dbReference>
<sequence>MIPWLGRSLEFPPVSLAMAEPDGLLAAGGDLSVARLLAGYSHGIFPWFSPEDPILWWSPSQRMVVEPGALKVSRSMAKVLRNRHYRVTTDRAFGAVMQACAVQRDEQGGTWITAEMIAAYTELHRQGYAHSFEVWMDDELAGGLYGVAIGGMFYGESMFHRRRDASKIAFIHMAQHLFAHGVGLIDCQMPTAHLASLGARLIGREPFVARVQQLLRCPLPDTVWDYVYDHEPSR</sequence>
<evidence type="ECO:0000256" key="1">
    <source>
        <dbReference type="ARBA" id="ARBA00004496"/>
    </source>
</evidence>
<dbReference type="FunFam" id="3.40.630.70:FF:000001">
    <property type="entry name" value="Leucyl/phenylalanyl-tRNA--protein transferase"/>
    <property type="match status" value="1"/>
</dbReference>
<evidence type="ECO:0000256" key="2">
    <source>
        <dbReference type="ARBA" id="ARBA00022490"/>
    </source>
</evidence>
<evidence type="ECO:0000256" key="6">
    <source>
        <dbReference type="ARBA" id="ARBA00050652"/>
    </source>
</evidence>
<proteinExistence type="inferred from homology"/>
<keyword evidence="4 15" id="KW-0012">Acyltransferase</keyword>
<comment type="catalytic activity">
    <reaction evidence="5 15">
        <text>L-phenylalanyl-tRNA(Phe) + an N-terminal L-alpha-aminoacyl-[protein] = an N-terminal L-phenylalanyl-L-alpha-aminoacyl-[protein] + tRNA(Phe)</text>
        <dbReference type="Rhea" id="RHEA:43632"/>
        <dbReference type="Rhea" id="RHEA-COMP:9668"/>
        <dbReference type="Rhea" id="RHEA-COMP:9699"/>
        <dbReference type="Rhea" id="RHEA-COMP:10636"/>
        <dbReference type="Rhea" id="RHEA-COMP:10637"/>
        <dbReference type="ChEBI" id="CHEBI:78442"/>
        <dbReference type="ChEBI" id="CHEBI:78531"/>
        <dbReference type="ChEBI" id="CHEBI:78597"/>
        <dbReference type="ChEBI" id="CHEBI:83561"/>
        <dbReference type="EC" id="2.3.2.6"/>
    </reaction>
</comment>
<dbReference type="HAMAP" id="MF_00688">
    <property type="entry name" value="Leu_Phe_trans"/>
    <property type="match status" value="1"/>
</dbReference>
<evidence type="ECO:0000256" key="9">
    <source>
        <dbReference type="ARBA" id="ARBA00061535"/>
    </source>
</evidence>
<evidence type="ECO:0000256" key="12">
    <source>
        <dbReference type="ARBA" id="ARBA00077136"/>
    </source>
</evidence>
<keyword evidence="3 15" id="KW-0808">Transferase</keyword>
<organism evidence="16 17">
    <name type="scientific">Vogesella indigofera</name>
    <name type="common">Pseudomonas indigofera</name>
    <dbReference type="NCBI Taxonomy" id="45465"/>
    <lineage>
        <taxon>Bacteria</taxon>
        <taxon>Pseudomonadati</taxon>
        <taxon>Pseudomonadota</taxon>
        <taxon>Betaproteobacteria</taxon>
        <taxon>Neisseriales</taxon>
        <taxon>Chromobacteriaceae</taxon>
        <taxon>Vogesella</taxon>
    </lineage>
</organism>
<evidence type="ECO:0000256" key="10">
    <source>
        <dbReference type="ARBA" id="ARBA00066767"/>
    </source>
</evidence>
<evidence type="ECO:0000256" key="7">
    <source>
        <dbReference type="ARBA" id="ARBA00051538"/>
    </source>
</evidence>
<evidence type="ECO:0000256" key="15">
    <source>
        <dbReference type="HAMAP-Rule" id="MF_00688"/>
    </source>
</evidence>
<dbReference type="GO" id="GO:0005737">
    <property type="term" value="C:cytoplasm"/>
    <property type="evidence" value="ECO:0007669"/>
    <property type="project" value="UniProtKB-SubCell"/>
</dbReference>
<dbReference type="PANTHER" id="PTHR30098">
    <property type="entry name" value="LEUCYL/PHENYLALANYL-TRNA--PROTEIN TRANSFERASE"/>
    <property type="match status" value="1"/>
</dbReference>
<comment type="subcellular location">
    <subcellularLocation>
        <location evidence="1 15">Cytoplasm</location>
    </subcellularLocation>
</comment>
<dbReference type="InterPro" id="IPR042221">
    <property type="entry name" value="Leu/Phe-tRNA_Trfase_N"/>
</dbReference>
<comment type="similarity">
    <text evidence="9 15">Belongs to the L/F-transferase family.</text>
</comment>
<reference evidence="16 17" key="1">
    <citation type="submission" date="2018-10" db="EMBL/GenBank/DDBJ databases">
        <title>Genomic Encyclopedia of Type Strains, Phase IV (KMG-IV): sequencing the most valuable type-strain genomes for metagenomic binning, comparative biology and taxonomic classification.</title>
        <authorList>
            <person name="Goeker M."/>
        </authorList>
    </citation>
    <scope>NUCLEOTIDE SEQUENCE [LARGE SCALE GENOMIC DNA]</scope>
    <source>
        <strain evidence="16 17">DSM 3303</strain>
    </source>
</reference>
<dbReference type="Gene3D" id="3.40.630.70">
    <property type="entry name" value="Leucyl/phenylalanyl-tRNA-protein transferase, C-terminal domain"/>
    <property type="match status" value="1"/>
</dbReference>
<dbReference type="Gene3D" id="3.30.70.3550">
    <property type="entry name" value="Leucyl/phenylalanyl-tRNA-protein transferase, N-terminal domain"/>
    <property type="match status" value="1"/>
</dbReference>
<dbReference type="InterPro" id="IPR016181">
    <property type="entry name" value="Acyl_CoA_acyltransferase"/>
</dbReference>
<comment type="catalytic activity">
    <reaction evidence="6 15">
        <text>N-terminal L-arginyl-[protein] + L-leucyl-tRNA(Leu) = N-terminal L-leucyl-L-arginyl-[protein] + tRNA(Leu) + H(+)</text>
        <dbReference type="Rhea" id="RHEA:50416"/>
        <dbReference type="Rhea" id="RHEA-COMP:9613"/>
        <dbReference type="Rhea" id="RHEA-COMP:9622"/>
        <dbReference type="Rhea" id="RHEA-COMP:12672"/>
        <dbReference type="Rhea" id="RHEA-COMP:12673"/>
        <dbReference type="ChEBI" id="CHEBI:15378"/>
        <dbReference type="ChEBI" id="CHEBI:64719"/>
        <dbReference type="ChEBI" id="CHEBI:78442"/>
        <dbReference type="ChEBI" id="CHEBI:78494"/>
        <dbReference type="ChEBI" id="CHEBI:133044"/>
        <dbReference type="EC" id="2.3.2.6"/>
    </reaction>
</comment>
<dbReference type="Proteomes" id="UP000279384">
    <property type="component" value="Unassembled WGS sequence"/>
</dbReference>
<dbReference type="InterPro" id="IPR042203">
    <property type="entry name" value="Leu/Phe-tRNA_Trfase_C"/>
</dbReference>
<evidence type="ECO:0000256" key="11">
    <source>
        <dbReference type="ARBA" id="ARBA00074372"/>
    </source>
</evidence>
<comment type="caution">
    <text evidence="16">The sequence shown here is derived from an EMBL/GenBank/DDBJ whole genome shotgun (WGS) entry which is preliminary data.</text>
</comment>
<dbReference type="AlphaFoldDB" id="A0A495B482"/>
<name>A0A495B482_VOGIN</name>
<evidence type="ECO:0000256" key="4">
    <source>
        <dbReference type="ARBA" id="ARBA00023315"/>
    </source>
</evidence>
<dbReference type="EC" id="2.3.2.6" evidence="10 15"/>
<protein>
    <recommendedName>
        <fullName evidence="11 15">Leucyl/phenylalanyl-tRNA--protein transferase</fullName>
        <ecNumber evidence="10 15">2.3.2.6</ecNumber>
    </recommendedName>
    <alternativeName>
        <fullName evidence="12 15">L/F-transferase</fullName>
    </alternativeName>
    <alternativeName>
        <fullName evidence="13 15">Leucyltransferase</fullName>
    </alternativeName>
    <alternativeName>
        <fullName evidence="14 15">Phenyalanyltransferase</fullName>
    </alternativeName>
</protein>
<evidence type="ECO:0000256" key="14">
    <source>
        <dbReference type="ARBA" id="ARBA00083640"/>
    </source>
</evidence>
<accession>A0A495B482</accession>